<reference evidence="1 2" key="2">
    <citation type="submission" date="2017-09" db="EMBL/GenBank/DDBJ databases">
        <title>Extensive intraspecific genome diversity in a model arbuscular mycorrhizal fungus.</title>
        <authorList>
            <person name="Chen E.C."/>
            <person name="Morin E."/>
            <person name="Beaudet D."/>
            <person name="Noel J."/>
            <person name="Ndikumana S."/>
            <person name="Charron P."/>
            <person name="St-Onge C."/>
            <person name="Giorgi J."/>
            <person name="Grigoriev I.V."/>
            <person name="Roux C."/>
            <person name="Martin F.M."/>
            <person name="Corradi N."/>
        </authorList>
    </citation>
    <scope>NUCLEOTIDE SEQUENCE [LARGE SCALE GENOMIC DNA]</scope>
    <source>
        <strain evidence="1 2">A5</strain>
    </source>
</reference>
<proteinExistence type="predicted"/>
<dbReference type="Proteomes" id="UP000232722">
    <property type="component" value="Unassembled WGS sequence"/>
</dbReference>
<evidence type="ECO:0000313" key="2">
    <source>
        <dbReference type="Proteomes" id="UP000232722"/>
    </source>
</evidence>
<evidence type="ECO:0000313" key="1">
    <source>
        <dbReference type="EMBL" id="PKC00900.1"/>
    </source>
</evidence>
<dbReference type="EMBL" id="LLXJ01001755">
    <property type="protein sequence ID" value="PKC00900.1"/>
    <property type="molecule type" value="Genomic_DNA"/>
</dbReference>
<organism evidence="1 2">
    <name type="scientific">Rhizophagus irregularis</name>
    <dbReference type="NCBI Taxonomy" id="588596"/>
    <lineage>
        <taxon>Eukaryota</taxon>
        <taxon>Fungi</taxon>
        <taxon>Fungi incertae sedis</taxon>
        <taxon>Mucoromycota</taxon>
        <taxon>Glomeromycotina</taxon>
        <taxon>Glomeromycetes</taxon>
        <taxon>Glomerales</taxon>
        <taxon>Glomeraceae</taxon>
        <taxon>Rhizophagus</taxon>
    </lineage>
</organism>
<protein>
    <submittedName>
        <fullName evidence="1">Uncharacterized protein</fullName>
    </submittedName>
</protein>
<reference evidence="1 2" key="1">
    <citation type="submission" date="2016-04" db="EMBL/GenBank/DDBJ databases">
        <title>Genome analyses suggest a sexual origin of heterokaryosis in a supposedly ancient asexual fungus.</title>
        <authorList>
            <person name="Ropars J."/>
            <person name="Sedzielewska K."/>
            <person name="Noel J."/>
            <person name="Charron P."/>
            <person name="Farinelli L."/>
            <person name="Marton T."/>
            <person name="Kruger M."/>
            <person name="Pelin A."/>
            <person name="Brachmann A."/>
            <person name="Corradi N."/>
        </authorList>
    </citation>
    <scope>NUCLEOTIDE SEQUENCE [LARGE SCALE GENOMIC DNA]</scope>
    <source>
        <strain evidence="1 2">A5</strain>
    </source>
</reference>
<name>A0A2I1F7G7_9GLOM</name>
<dbReference type="AlphaFoldDB" id="A0A2I1F7G7"/>
<accession>A0A2I1F7G7</accession>
<gene>
    <name evidence="1" type="ORF">RhiirA5_60237</name>
</gene>
<comment type="caution">
    <text evidence="1">The sequence shown here is derived from an EMBL/GenBank/DDBJ whole genome shotgun (WGS) entry which is preliminary data.</text>
</comment>
<sequence length="66" mass="7781">MKLSAVSARYSHIGIIIHVILKYLYDKREDLTFDTKFEWFGLKLTGLQILHLLLICLIKVVFNLKF</sequence>